<proteinExistence type="predicted"/>
<sequence>MSPLGAKIPPELFEDILFHVVDTYWLWNDEDPMVRQEKMKNLSACALTCVYWARMTRRHMFRQLVLRSAKDTSGLRSLLMRASPSNRIDPIGTLLVKLAVYYKLGDLPWFHNVPGLVASGAYNLERVAFHVLGPVPSAFTAGDTRRSVAHPLFFAVPRVIPMTSFHKLIVDLYIENIHFTHYTMLYNLLQDCKLLHPRTLYSINLTWDHDPTATPSSFGWILAHHSHFGSHYLEYSQCTDNVLAAAMALSIPRHESFHRPHLNSIDSSSLLDIMRASCGQDTSAVMKIRSISGFDDVQRCTAARLTPDCDLAFQWWHNEIIFTCVASRRPGDNINIRCATHIIIEPASSDRLTLFMEHIKAIDWGMFLSSVQTFPDLRGIVIQFLYLAKEEEWRKCLVELVPLLREAWVGVDTILQLCYDAGDWESPKWTQILLSSVLEDIDRMRELEEAVARSLSINQKSNVEAEPPVSDSHGDHIPVSNS</sequence>
<accession>A0ACB8TQP3</accession>
<dbReference type="EMBL" id="MU274944">
    <property type="protein sequence ID" value="KAI0084293.1"/>
    <property type="molecule type" value="Genomic_DNA"/>
</dbReference>
<dbReference type="Proteomes" id="UP001055072">
    <property type="component" value="Unassembled WGS sequence"/>
</dbReference>
<keyword evidence="2" id="KW-1185">Reference proteome</keyword>
<reference evidence="1" key="1">
    <citation type="journal article" date="2021" name="Environ. Microbiol.">
        <title>Gene family expansions and transcriptome signatures uncover fungal adaptations to wood decay.</title>
        <authorList>
            <person name="Hage H."/>
            <person name="Miyauchi S."/>
            <person name="Viragh M."/>
            <person name="Drula E."/>
            <person name="Min B."/>
            <person name="Chaduli D."/>
            <person name="Navarro D."/>
            <person name="Favel A."/>
            <person name="Norest M."/>
            <person name="Lesage-Meessen L."/>
            <person name="Balint B."/>
            <person name="Merenyi Z."/>
            <person name="de Eugenio L."/>
            <person name="Morin E."/>
            <person name="Martinez A.T."/>
            <person name="Baldrian P."/>
            <person name="Stursova M."/>
            <person name="Martinez M.J."/>
            <person name="Novotny C."/>
            <person name="Magnuson J.K."/>
            <person name="Spatafora J.W."/>
            <person name="Maurice S."/>
            <person name="Pangilinan J."/>
            <person name="Andreopoulos W."/>
            <person name="LaButti K."/>
            <person name="Hundley H."/>
            <person name="Na H."/>
            <person name="Kuo A."/>
            <person name="Barry K."/>
            <person name="Lipzen A."/>
            <person name="Henrissat B."/>
            <person name="Riley R."/>
            <person name="Ahrendt S."/>
            <person name="Nagy L.G."/>
            <person name="Grigoriev I.V."/>
            <person name="Martin F."/>
            <person name="Rosso M.N."/>
        </authorList>
    </citation>
    <scope>NUCLEOTIDE SEQUENCE</scope>
    <source>
        <strain evidence="1">CBS 384.51</strain>
    </source>
</reference>
<evidence type="ECO:0000313" key="2">
    <source>
        <dbReference type="Proteomes" id="UP001055072"/>
    </source>
</evidence>
<protein>
    <submittedName>
        <fullName evidence="1">Uncharacterized protein</fullName>
    </submittedName>
</protein>
<name>A0ACB8TQP3_9APHY</name>
<gene>
    <name evidence="1" type="ORF">BDY19DRAFT_997788</name>
</gene>
<organism evidence="1 2">
    <name type="scientific">Irpex rosettiformis</name>
    <dbReference type="NCBI Taxonomy" id="378272"/>
    <lineage>
        <taxon>Eukaryota</taxon>
        <taxon>Fungi</taxon>
        <taxon>Dikarya</taxon>
        <taxon>Basidiomycota</taxon>
        <taxon>Agaricomycotina</taxon>
        <taxon>Agaricomycetes</taxon>
        <taxon>Polyporales</taxon>
        <taxon>Irpicaceae</taxon>
        <taxon>Irpex</taxon>
    </lineage>
</organism>
<evidence type="ECO:0000313" key="1">
    <source>
        <dbReference type="EMBL" id="KAI0084293.1"/>
    </source>
</evidence>
<comment type="caution">
    <text evidence="1">The sequence shown here is derived from an EMBL/GenBank/DDBJ whole genome shotgun (WGS) entry which is preliminary data.</text>
</comment>